<dbReference type="Pfam" id="PF00903">
    <property type="entry name" value="Glyoxalase"/>
    <property type="match status" value="1"/>
</dbReference>
<evidence type="ECO:0000259" key="1">
    <source>
        <dbReference type="PROSITE" id="PS51819"/>
    </source>
</evidence>
<gene>
    <name evidence="2" type="ORF">BKH29_07315</name>
</gene>
<proteinExistence type="predicted"/>
<organism evidence="2 3">
    <name type="scientific">Actinomyces oris</name>
    <dbReference type="NCBI Taxonomy" id="544580"/>
    <lineage>
        <taxon>Bacteria</taxon>
        <taxon>Bacillati</taxon>
        <taxon>Actinomycetota</taxon>
        <taxon>Actinomycetes</taxon>
        <taxon>Actinomycetales</taxon>
        <taxon>Actinomycetaceae</taxon>
        <taxon>Actinomyces</taxon>
    </lineage>
</organism>
<protein>
    <submittedName>
        <fullName evidence="2">Glyoxalase</fullName>
    </submittedName>
</protein>
<comment type="caution">
    <text evidence="2">The sequence shown here is derived from an EMBL/GenBank/DDBJ whole genome shotgun (WGS) entry which is preliminary data.</text>
</comment>
<accession>A0A1Q8V8Q6</accession>
<feature type="domain" description="VOC" evidence="1">
    <location>
        <begin position="21"/>
        <end position="145"/>
    </location>
</feature>
<dbReference type="EMBL" id="MSKJ01000015">
    <property type="protein sequence ID" value="OLO44429.1"/>
    <property type="molecule type" value="Genomic_DNA"/>
</dbReference>
<evidence type="ECO:0000313" key="2">
    <source>
        <dbReference type="EMBL" id="OLO44429.1"/>
    </source>
</evidence>
<dbReference type="InterPro" id="IPR029068">
    <property type="entry name" value="Glyas_Bleomycin-R_OHBP_Dase"/>
</dbReference>
<dbReference type="Proteomes" id="UP000186857">
    <property type="component" value="Unassembled WGS sequence"/>
</dbReference>
<dbReference type="PANTHER" id="PTHR34109">
    <property type="entry name" value="BNAUNNG04460D PROTEIN-RELATED"/>
    <property type="match status" value="1"/>
</dbReference>
<dbReference type="Gene3D" id="3.30.720.120">
    <property type="match status" value="1"/>
</dbReference>
<dbReference type="PANTHER" id="PTHR34109:SF1">
    <property type="entry name" value="VOC DOMAIN-CONTAINING PROTEIN"/>
    <property type="match status" value="1"/>
</dbReference>
<dbReference type="InterPro" id="IPR004360">
    <property type="entry name" value="Glyas_Fos-R_dOase_dom"/>
</dbReference>
<dbReference type="AlphaFoldDB" id="A0A1Q8V8Q6"/>
<reference evidence="2 3" key="1">
    <citation type="submission" date="2016-12" db="EMBL/GenBank/DDBJ databases">
        <title>Genomic Comparison of strains in the 'Actinomyces naeslundii' Group.</title>
        <authorList>
            <person name="Mughal S.R."/>
            <person name="Do T."/>
            <person name="Gilbert S.C."/>
            <person name="Witherden E.A."/>
            <person name="Didelot X."/>
            <person name="Beighton D."/>
        </authorList>
    </citation>
    <scope>NUCLEOTIDE SEQUENCE [LARGE SCALE GENOMIC DNA]</scope>
    <source>
        <strain evidence="2 3">CCUG 33920</strain>
    </source>
</reference>
<dbReference type="RefSeq" id="WP_075376860.1">
    <property type="nucleotide sequence ID" value="NZ_MSKJ01000015.1"/>
</dbReference>
<name>A0A1Q8V8Q6_9ACTO</name>
<dbReference type="PROSITE" id="PS51819">
    <property type="entry name" value="VOC"/>
    <property type="match status" value="1"/>
</dbReference>
<evidence type="ECO:0000313" key="3">
    <source>
        <dbReference type="Proteomes" id="UP000186857"/>
    </source>
</evidence>
<dbReference type="InterPro" id="IPR037523">
    <property type="entry name" value="VOC_core"/>
</dbReference>
<dbReference type="OrthoDB" id="9795306at2"/>
<dbReference type="SUPFAM" id="SSF54593">
    <property type="entry name" value="Glyoxalase/Bleomycin resistance protein/Dihydroxybiphenyl dioxygenase"/>
    <property type="match status" value="1"/>
</dbReference>
<sequence length="170" mass="18049">MTTHNVSGATGQYTTDGTPNGFTSITPFLAIDGADRALRFYREVLGARIVDSVEMEGSIVHAELDFGHGRLQIGEPSALSGLVATPLAEPVCYSIGLYCPDVDATVDRATTAGATLLESPTTFVSGDRFASICDPFGVRWSIMTRVEDLSEEESAARVAQWAKEQAASGD</sequence>
<dbReference type="Gene3D" id="3.30.720.110">
    <property type="match status" value="1"/>
</dbReference>